<proteinExistence type="predicted"/>
<gene>
    <name evidence="1" type="ORF">CPY51_09090</name>
</gene>
<protein>
    <submittedName>
        <fullName evidence="1">Uncharacterized protein</fullName>
    </submittedName>
</protein>
<reference evidence="1 2" key="1">
    <citation type="journal article" date="2018" name="Sci. Rep.">
        <title>Rhizobium tumorigenes sp. nov., a novel plant tumorigenic bacterium isolated from cane gall tumors on thornless blackberry.</title>
        <authorList>
            <person name="Kuzmanovi N."/>
            <person name="Smalla K."/>
            <person name="Gronow S."/>
            <person name="PuBawska J."/>
        </authorList>
    </citation>
    <scope>NUCLEOTIDE SEQUENCE [LARGE SCALE GENOMIC DNA]</scope>
    <source>
        <strain evidence="1 2">CCBAU 85046</strain>
    </source>
</reference>
<dbReference type="AlphaFoldDB" id="A0A2W4CQ34"/>
<evidence type="ECO:0000313" key="2">
    <source>
        <dbReference type="Proteomes" id="UP000248925"/>
    </source>
</evidence>
<name>A0A2W4CQ34_9HYPH</name>
<sequence length="148" mass="15470">MDGSYLAILLGATTLIRWMGAGVAAVLETDHELRSGEMKGVSEQVSLGTAPGVLSAVAMAVNAAVHGSGLDSKLAYRHELFILVRSRGHSLLFVGPLIGGSRPGCCSGVAISLFCQPCSFFLPKGVGKAPAVGPNTLWGRRGCWRDFL</sequence>
<keyword evidence="2" id="KW-1185">Reference proteome</keyword>
<organism evidence="1 2">
    <name type="scientific">Rhizobium tubonense</name>
    <dbReference type="NCBI Taxonomy" id="484088"/>
    <lineage>
        <taxon>Bacteria</taxon>
        <taxon>Pseudomonadati</taxon>
        <taxon>Pseudomonadota</taxon>
        <taxon>Alphaproteobacteria</taxon>
        <taxon>Hyphomicrobiales</taxon>
        <taxon>Rhizobiaceae</taxon>
        <taxon>Rhizobium/Agrobacterium group</taxon>
        <taxon>Rhizobium</taxon>
    </lineage>
</organism>
<dbReference type="Proteomes" id="UP000248925">
    <property type="component" value="Unassembled WGS sequence"/>
</dbReference>
<evidence type="ECO:0000313" key="1">
    <source>
        <dbReference type="EMBL" id="PZM14847.1"/>
    </source>
</evidence>
<accession>A0A2W4CQ34</accession>
<comment type="caution">
    <text evidence="1">The sequence shown here is derived from an EMBL/GenBank/DDBJ whole genome shotgun (WGS) entry which is preliminary data.</text>
</comment>
<dbReference type="EMBL" id="PCDP01000029">
    <property type="protein sequence ID" value="PZM14847.1"/>
    <property type="molecule type" value="Genomic_DNA"/>
</dbReference>